<dbReference type="Proteomes" id="UP000789831">
    <property type="component" value="Unassembled WGS sequence"/>
</dbReference>
<keyword evidence="4" id="KW-1185">Reference proteome</keyword>
<feature type="compositionally biased region" description="Polar residues" evidence="1">
    <location>
        <begin position="181"/>
        <end position="190"/>
    </location>
</feature>
<reference evidence="3" key="1">
    <citation type="submission" date="2021-06" db="EMBL/GenBank/DDBJ databases">
        <authorList>
            <person name="Kallberg Y."/>
            <person name="Tangrot J."/>
            <person name="Rosling A."/>
        </authorList>
    </citation>
    <scope>NUCLEOTIDE SEQUENCE</scope>
    <source>
        <strain evidence="3">MT106</strain>
    </source>
</reference>
<comment type="caution">
    <text evidence="3">The sequence shown here is derived from an EMBL/GenBank/DDBJ whole genome shotgun (WGS) entry which is preliminary data.</text>
</comment>
<keyword evidence="2" id="KW-0812">Transmembrane</keyword>
<evidence type="ECO:0000256" key="1">
    <source>
        <dbReference type="SAM" id="MobiDB-lite"/>
    </source>
</evidence>
<dbReference type="EMBL" id="CAJVPL010000022">
    <property type="protein sequence ID" value="CAG8434966.1"/>
    <property type="molecule type" value="Genomic_DNA"/>
</dbReference>
<keyword evidence="2" id="KW-0472">Membrane</keyword>
<sequence>MAKSQDFYEAALEIMKTYNLTPDEKNAIREAKSKITNHMYFVSAAGGVVGFLLGKHRRFRPLATIAVGVGGAIIGGQIGLVTGSLSAMNTIRKLPSSEKILALMKDMQMEMIKKRTALPQGPSPAPGMPPHPFNKSYEQSKNRNDDFSETVTFSDDGEDHVDLYSYKGSSSDEVMRDDGVDNTNNQPDWSSKSERAYSPSSQNAPPSCQQRQVPQQRQEMPSSSSSPSVWRQQSDSSDEVKEAVVDYDNTFYPPRTREDTERVQRDGKLHTNKYGDIT</sequence>
<accession>A0A9N8V1T9</accession>
<name>A0A9N8V1T9_9GLOM</name>
<feature type="compositionally biased region" description="Polar residues" evidence="1">
    <location>
        <begin position="198"/>
        <end position="208"/>
    </location>
</feature>
<feature type="compositionally biased region" description="Pro residues" evidence="1">
    <location>
        <begin position="121"/>
        <end position="132"/>
    </location>
</feature>
<protein>
    <submittedName>
        <fullName evidence="3">7711_t:CDS:1</fullName>
    </submittedName>
</protein>
<dbReference type="AlphaFoldDB" id="A0A9N8V1T9"/>
<feature type="compositionally biased region" description="Basic and acidic residues" evidence="1">
    <location>
        <begin position="255"/>
        <end position="269"/>
    </location>
</feature>
<keyword evidence="2" id="KW-1133">Transmembrane helix</keyword>
<proteinExistence type="predicted"/>
<organism evidence="3 4">
    <name type="scientific">Ambispora gerdemannii</name>
    <dbReference type="NCBI Taxonomy" id="144530"/>
    <lineage>
        <taxon>Eukaryota</taxon>
        <taxon>Fungi</taxon>
        <taxon>Fungi incertae sedis</taxon>
        <taxon>Mucoromycota</taxon>
        <taxon>Glomeromycotina</taxon>
        <taxon>Glomeromycetes</taxon>
        <taxon>Archaeosporales</taxon>
        <taxon>Ambisporaceae</taxon>
        <taxon>Ambispora</taxon>
    </lineage>
</organism>
<evidence type="ECO:0000256" key="2">
    <source>
        <dbReference type="SAM" id="Phobius"/>
    </source>
</evidence>
<evidence type="ECO:0000313" key="3">
    <source>
        <dbReference type="EMBL" id="CAG8434966.1"/>
    </source>
</evidence>
<gene>
    <name evidence="3" type="ORF">AGERDE_LOCUS451</name>
</gene>
<feature type="compositionally biased region" description="Low complexity" evidence="1">
    <location>
        <begin position="209"/>
        <end position="235"/>
    </location>
</feature>
<feature type="transmembrane region" description="Helical" evidence="2">
    <location>
        <begin position="35"/>
        <end position="53"/>
    </location>
</feature>
<feature type="transmembrane region" description="Helical" evidence="2">
    <location>
        <begin position="65"/>
        <end position="88"/>
    </location>
</feature>
<dbReference type="OrthoDB" id="2438256at2759"/>
<feature type="region of interest" description="Disordered" evidence="1">
    <location>
        <begin position="117"/>
        <end position="278"/>
    </location>
</feature>
<evidence type="ECO:0000313" key="4">
    <source>
        <dbReference type="Proteomes" id="UP000789831"/>
    </source>
</evidence>